<feature type="transmembrane region" description="Helical" evidence="2">
    <location>
        <begin position="622"/>
        <end position="640"/>
    </location>
</feature>
<feature type="transmembrane region" description="Helical" evidence="2">
    <location>
        <begin position="6"/>
        <end position="38"/>
    </location>
</feature>
<reference evidence="3 4" key="1">
    <citation type="submission" date="2018-08" db="EMBL/GenBank/DDBJ databases">
        <authorList>
            <person name="Khan S.A."/>
        </authorList>
    </citation>
    <scope>NUCLEOTIDE SEQUENCE [LARGE SCALE GENOMIC DNA]</scope>
    <source>
        <strain evidence="3 4">GTF-13</strain>
    </source>
</reference>
<evidence type="ECO:0000313" key="4">
    <source>
        <dbReference type="Proteomes" id="UP000280792"/>
    </source>
</evidence>
<dbReference type="Pfam" id="PF10101">
    <property type="entry name" value="DUF2339"/>
    <property type="match status" value="1"/>
</dbReference>
<feature type="region of interest" description="Disordered" evidence="1">
    <location>
        <begin position="91"/>
        <end position="160"/>
    </location>
</feature>
<dbReference type="InterPro" id="IPR014600">
    <property type="entry name" value="UCP035905_mem"/>
</dbReference>
<feature type="transmembrane region" description="Helical" evidence="2">
    <location>
        <begin position="311"/>
        <end position="330"/>
    </location>
</feature>
<feature type="transmembrane region" description="Helical" evidence="2">
    <location>
        <begin position="814"/>
        <end position="833"/>
    </location>
</feature>
<evidence type="ECO:0000256" key="2">
    <source>
        <dbReference type="SAM" id="Phobius"/>
    </source>
</evidence>
<dbReference type="EMBL" id="QWEZ01000001">
    <property type="protein sequence ID" value="RRJ85310.1"/>
    <property type="molecule type" value="Genomic_DNA"/>
</dbReference>
<dbReference type="AlphaFoldDB" id="A0A3P3VRQ7"/>
<feature type="transmembrane region" description="Helical" evidence="2">
    <location>
        <begin position="498"/>
        <end position="516"/>
    </location>
</feature>
<comment type="caution">
    <text evidence="3">The sequence shown here is derived from an EMBL/GenBank/DDBJ whole genome shotgun (WGS) entry which is preliminary data.</text>
</comment>
<sequence>MGMPLLLTAVVMLAAYLLGGSLPALALGLIVGLGGLYWHFSRQMQNLRAEMARLREALAERSPAAPLAVREKADKVGPEEEIELDIELDDAPLAPSPQPAQALSSEQPQSTPAPVAVTPPRIDPWTGKRIPEGGASPAGRSTVAQSTATPSATSPSANPPTLFETLLNRVRGYLGEANLFVQLGLLVLFFGVAFLLKYAAEHSNLPLEARFLGTALAGLALMGGGWHLRLRKPVYALLLQGGGIGITYITVFAAYQLQGLIPATPAFALLAALSVGTALLAVVQDSRHLALFGTLGGFLAPLLASTGSGNYVGLFSYYLVLDLAVLAIAWHKAWRPLNLVGFGFTFGLFALWVLNGYEPPMIWSATAFLLLFFLVYSLIGVLYALRQPLALKGVVDGSLVFGTPLIAFGLLALLVHSRDYGIALGATGFGLYYLALAGLLWARAGDGLRLLAESMLAIGVVFLTLAIPYALDGHWTTATWALEASAILWVAIKQGRLYSQYFALALQLAAGVLFLARNADDLGTQAWLNPAFMGGLFVALGGMISAWQLYRLQRKCPQAPAGRGQLPFFIWGMLWWIGSSLLQIDRYFEEEVIALLLLFTLTAAPLVYLSRVRGWCWRPAEGCASLLAPLLALVGGYALLSNGHALLMPDALFWGAAMAVAYAILARLEGGLLPPSLLPWLYLTWLLTVTGLLSVELYWRLDHWGQALVLPLGTGWSQAIILVLPWLVMVAVHRYKWGALARLGSALRDKILASLGLVAALWSLVVNLGSAADASPLAFMPVANPVELLQLLYLLLGVRLVADYEGSTELRRGLVSALAGLAFVWINAVMLRALHQWLAIPYHLEEMAHDIRVQIGLSILWTLLGCLAMLVASRRQWRSAWVAGGALVAVVLVKMLVIDLGASGTLERIVSFLVVGAVLVGMGYFSPIPERAGEGGGARRAQASEPGTGG</sequence>
<feature type="transmembrane region" description="Helical" evidence="2">
    <location>
        <begin position="528"/>
        <end position="547"/>
    </location>
</feature>
<feature type="transmembrane region" description="Helical" evidence="2">
    <location>
        <begin position="752"/>
        <end position="772"/>
    </location>
</feature>
<dbReference type="InterPro" id="IPR019286">
    <property type="entry name" value="DUF2339_TM"/>
</dbReference>
<keyword evidence="4" id="KW-1185">Reference proteome</keyword>
<feature type="transmembrane region" description="Helical" evidence="2">
    <location>
        <begin position="909"/>
        <end position="925"/>
    </location>
</feature>
<feature type="transmembrane region" description="Helical" evidence="2">
    <location>
        <begin position="261"/>
        <end position="282"/>
    </location>
</feature>
<accession>A0A3P3VRQ7</accession>
<feature type="compositionally biased region" description="Low complexity" evidence="1">
    <location>
        <begin position="99"/>
        <end position="110"/>
    </location>
</feature>
<dbReference type="PIRSF" id="PIRSF035905">
    <property type="entry name" value="UCP035905_mp"/>
    <property type="match status" value="1"/>
</dbReference>
<feature type="transmembrane region" description="Helical" evidence="2">
    <location>
        <begin position="879"/>
        <end position="897"/>
    </location>
</feature>
<feature type="transmembrane region" description="Helical" evidence="2">
    <location>
        <begin position="421"/>
        <end position="441"/>
    </location>
</feature>
<proteinExistence type="predicted"/>
<reference evidence="3 4" key="2">
    <citation type="submission" date="2018-12" db="EMBL/GenBank/DDBJ databases">
        <title>Simiduia agarivorans gen. nov., sp. nov., a marine, agarolytic bacterium isolated from shallow coastal water from Keelung, Taiwan.</title>
        <authorList>
            <person name="Shieh W.Y."/>
        </authorList>
    </citation>
    <scope>NUCLEOTIDE SEQUENCE [LARGE SCALE GENOMIC DNA]</scope>
    <source>
        <strain evidence="3 4">GTF-13</strain>
    </source>
</reference>
<feature type="transmembrane region" description="Helical" evidence="2">
    <location>
        <begin position="715"/>
        <end position="732"/>
    </location>
</feature>
<feature type="transmembrane region" description="Helical" evidence="2">
    <location>
        <begin position="289"/>
        <end position="305"/>
    </location>
</feature>
<feature type="transmembrane region" description="Helical" evidence="2">
    <location>
        <begin position="337"/>
        <end position="355"/>
    </location>
</feature>
<feature type="compositionally biased region" description="Low complexity" evidence="1">
    <location>
        <begin position="144"/>
        <end position="160"/>
    </location>
</feature>
<feature type="transmembrane region" description="Helical" evidence="2">
    <location>
        <begin position="397"/>
        <end position="415"/>
    </location>
</feature>
<evidence type="ECO:0000256" key="1">
    <source>
        <dbReference type="SAM" id="MobiDB-lite"/>
    </source>
</evidence>
<keyword evidence="2" id="KW-0472">Membrane</keyword>
<dbReference type="PANTHER" id="PTHR38434:SF1">
    <property type="entry name" value="BLL2549 PROTEIN"/>
    <property type="match status" value="1"/>
</dbReference>
<feature type="transmembrane region" description="Helical" evidence="2">
    <location>
        <begin position="473"/>
        <end position="491"/>
    </location>
</feature>
<keyword evidence="2" id="KW-0812">Transmembrane</keyword>
<keyword evidence="2" id="KW-1133">Transmembrane helix</keyword>
<feature type="transmembrane region" description="Helical" evidence="2">
    <location>
        <begin position="211"/>
        <end position="228"/>
    </location>
</feature>
<feature type="transmembrane region" description="Helical" evidence="2">
    <location>
        <begin position="179"/>
        <end position="199"/>
    </location>
</feature>
<evidence type="ECO:0000313" key="3">
    <source>
        <dbReference type="EMBL" id="RRJ85310.1"/>
    </source>
</evidence>
<feature type="transmembrane region" description="Helical" evidence="2">
    <location>
        <begin position="778"/>
        <end position="802"/>
    </location>
</feature>
<gene>
    <name evidence="3" type="ORF">D0544_09690</name>
</gene>
<feature type="transmembrane region" description="Helical" evidence="2">
    <location>
        <begin position="853"/>
        <end position="872"/>
    </location>
</feature>
<feature type="transmembrane region" description="Helical" evidence="2">
    <location>
        <begin position="677"/>
        <end position="695"/>
    </location>
</feature>
<feature type="transmembrane region" description="Helical" evidence="2">
    <location>
        <begin position="646"/>
        <end position="665"/>
    </location>
</feature>
<feature type="transmembrane region" description="Helical" evidence="2">
    <location>
        <begin position="592"/>
        <end position="610"/>
    </location>
</feature>
<feature type="transmembrane region" description="Helical" evidence="2">
    <location>
        <begin position="448"/>
        <end position="467"/>
    </location>
</feature>
<dbReference type="PANTHER" id="PTHR38434">
    <property type="entry name" value="BLL2549 PROTEIN"/>
    <property type="match status" value="1"/>
</dbReference>
<feature type="transmembrane region" description="Helical" evidence="2">
    <location>
        <begin position="361"/>
        <end position="385"/>
    </location>
</feature>
<dbReference type="Proteomes" id="UP000280792">
    <property type="component" value="Unassembled WGS sequence"/>
</dbReference>
<organism evidence="3 4">
    <name type="scientific">Aestuariirhabdus litorea</name>
    <dbReference type="NCBI Taxonomy" id="2528527"/>
    <lineage>
        <taxon>Bacteria</taxon>
        <taxon>Pseudomonadati</taxon>
        <taxon>Pseudomonadota</taxon>
        <taxon>Gammaproteobacteria</taxon>
        <taxon>Oceanospirillales</taxon>
        <taxon>Aestuariirhabdaceae</taxon>
        <taxon>Aestuariirhabdus</taxon>
    </lineage>
</organism>
<feature type="transmembrane region" description="Helical" evidence="2">
    <location>
        <begin position="235"/>
        <end position="255"/>
    </location>
</feature>
<name>A0A3P3VRQ7_9GAMM</name>
<protein>
    <submittedName>
        <fullName evidence="3">DUF2339 domain-containing protein</fullName>
    </submittedName>
</protein>